<feature type="transmembrane region" description="Helical" evidence="6">
    <location>
        <begin position="97"/>
        <end position="119"/>
    </location>
</feature>
<comment type="caution">
    <text evidence="7">The sequence shown here is derived from an EMBL/GenBank/DDBJ whole genome shotgun (WGS) entry which is preliminary data.</text>
</comment>
<gene>
    <name evidence="7" type="ORF">NC653_010197</name>
</gene>
<evidence type="ECO:0000256" key="2">
    <source>
        <dbReference type="ARBA" id="ARBA00006824"/>
    </source>
</evidence>
<keyword evidence="5 6" id="KW-0472">Membrane</keyword>
<evidence type="ECO:0000256" key="5">
    <source>
        <dbReference type="ARBA" id="ARBA00023136"/>
    </source>
</evidence>
<evidence type="ECO:0000313" key="7">
    <source>
        <dbReference type="EMBL" id="KAJ6999422.1"/>
    </source>
</evidence>
<evidence type="ECO:0000313" key="8">
    <source>
        <dbReference type="Proteomes" id="UP001164929"/>
    </source>
</evidence>
<evidence type="ECO:0000256" key="1">
    <source>
        <dbReference type="ARBA" id="ARBA00004141"/>
    </source>
</evidence>
<keyword evidence="4 6" id="KW-1133">Transmembrane helix</keyword>
<accession>A0AAD6W4Y7</accession>
<dbReference type="PANTHER" id="PTHR11266">
    <property type="entry name" value="PEROXISOMAL MEMBRANE PROTEIN 2, PXMP2 MPV17"/>
    <property type="match status" value="1"/>
</dbReference>
<organism evidence="7 8">
    <name type="scientific">Populus alba x Populus x berolinensis</name>
    <dbReference type="NCBI Taxonomy" id="444605"/>
    <lineage>
        <taxon>Eukaryota</taxon>
        <taxon>Viridiplantae</taxon>
        <taxon>Streptophyta</taxon>
        <taxon>Embryophyta</taxon>
        <taxon>Tracheophyta</taxon>
        <taxon>Spermatophyta</taxon>
        <taxon>Magnoliopsida</taxon>
        <taxon>eudicotyledons</taxon>
        <taxon>Gunneridae</taxon>
        <taxon>Pentapetalae</taxon>
        <taxon>rosids</taxon>
        <taxon>fabids</taxon>
        <taxon>Malpighiales</taxon>
        <taxon>Salicaceae</taxon>
        <taxon>Saliceae</taxon>
        <taxon>Populus</taxon>
    </lineage>
</organism>
<dbReference type="InterPro" id="IPR007248">
    <property type="entry name" value="Mpv17_PMP22"/>
</dbReference>
<dbReference type="PANTHER" id="PTHR11266:SF86">
    <property type="entry name" value="PEROXISOMAL MEMBRANE PROTEIN PMP22"/>
    <property type="match status" value="1"/>
</dbReference>
<keyword evidence="8" id="KW-1185">Reference proteome</keyword>
<protein>
    <submittedName>
        <fullName evidence="7">Uncharacterized protein</fullName>
    </submittedName>
</protein>
<dbReference type="AlphaFoldDB" id="A0AAD6W4Y7"/>
<comment type="subcellular location">
    <subcellularLocation>
        <location evidence="1">Membrane</location>
        <topology evidence="1">Multi-pass membrane protein</topology>
    </subcellularLocation>
</comment>
<keyword evidence="3 6" id="KW-0812">Transmembrane</keyword>
<comment type="caution">
    <text evidence="6">Lacks conserved residue(s) required for the propagation of feature annotation.</text>
</comment>
<proteinExistence type="inferred from homology"/>
<evidence type="ECO:0000256" key="3">
    <source>
        <dbReference type="ARBA" id="ARBA00022692"/>
    </source>
</evidence>
<dbReference type="GO" id="GO:0016020">
    <property type="term" value="C:membrane"/>
    <property type="evidence" value="ECO:0007669"/>
    <property type="project" value="UniProtKB-SubCell"/>
</dbReference>
<name>A0AAD6W4Y7_9ROSI</name>
<dbReference type="EMBL" id="JAQIZT010000004">
    <property type="protein sequence ID" value="KAJ6999422.1"/>
    <property type="molecule type" value="Genomic_DNA"/>
</dbReference>
<comment type="similarity">
    <text evidence="2 6">Belongs to the peroxisomal membrane protein PXMP2/4 family.</text>
</comment>
<sequence>MDLRSLRFCLPSMPIAAENKSVDDSFKAKRGAPADTPAMVAADENSEVDDENGGRQWGIEVNYPLDDCAITTGVLSAVSDIVAQKLSGIQKLQIKRILLKVLFGFGYLGPFGHFLHLMLEKMFKGKKDTATVAKKLTASPWNNLVFMIDYEMVIDGRPWMQVKTKLKKEYPAEQFTSWTGNISKSPIKVNGIDQRLT</sequence>
<dbReference type="GO" id="GO:0005737">
    <property type="term" value="C:cytoplasm"/>
    <property type="evidence" value="ECO:0007669"/>
    <property type="project" value="TreeGrafter"/>
</dbReference>
<reference evidence="7 8" key="1">
    <citation type="journal article" date="2023" name="Mol. Ecol. Resour.">
        <title>Chromosome-level genome assembly of a triploid poplar Populus alba 'Berolinensis'.</title>
        <authorList>
            <person name="Chen S."/>
            <person name="Yu Y."/>
            <person name="Wang X."/>
            <person name="Wang S."/>
            <person name="Zhang T."/>
            <person name="Zhou Y."/>
            <person name="He R."/>
            <person name="Meng N."/>
            <person name="Wang Y."/>
            <person name="Liu W."/>
            <person name="Liu Z."/>
            <person name="Liu J."/>
            <person name="Guo Q."/>
            <person name="Huang H."/>
            <person name="Sederoff R.R."/>
            <person name="Wang G."/>
            <person name="Qu G."/>
            <person name="Chen S."/>
        </authorList>
    </citation>
    <scope>NUCLEOTIDE SEQUENCE [LARGE SCALE GENOMIC DNA]</scope>
    <source>
        <strain evidence="7">SC-2020</strain>
    </source>
</reference>
<dbReference type="Proteomes" id="UP001164929">
    <property type="component" value="Chromosome 4"/>
</dbReference>
<evidence type="ECO:0000256" key="6">
    <source>
        <dbReference type="RuleBase" id="RU363053"/>
    </source>
</evidence>
<evidence type="ECO:0000256" key="4">
    <source>
        <dbReference type="ARBA" id="ARBA00022989"/>
    </source>
</evidence>